<accession>A0A6J4M328</accession>
<sequence length="28" mass="2690">SSSPTPITAASTFAASGSLTAAFVPPRP</sequence>
<dbReference type="AlphaFoldDB" id="A0A6J4M328"/>
<evidence type="ECO:0000313" key="1">
    <source>
        <dbReference type="EMBL" id="CAA9347467.1"/>
    </source>
</evidence>
<protein>
    <submittedName>
        <fullName evidence="1">Uncharacterized protein</fullName>
    </submittedName>
</protein>
<organism evidence="1">
    <name type="scientific">uncultured Microvirga sp</name>
    <dbReference type="NCBI Taxonomy" id="412392"/>
    <lineage>
        <taxon>Bacteria</taxon>
        <taxon>Pseudomonadati</taxon>
        <taxon>Pseudomonadota</taxon>
        <taxon>Alphaproteobacteria</taxon>
        <taxon>Hyphomicrobiales</taxon>
        <taxon>Methylobacteriaceae</taxon>
        <taxon>Microvirga</taxon>
        <taxon>environmental samples</taxon>
    </lineage>
</organism>
<gene>
    <name evidence="1" type="ORF">AVDCRST_MAG90-2253</name>
</gene>
<feature type="non-terminal residue" evidence="1">
    <location>
        <position position="28"/>
    </location>
</feature>
<reference evidence="1" key="1">
    <citation type="submission" date="2020-02" db="EMBL/GenBank/DDBJ databases">
        <authorList>
            <person name="Meier V. D."/>
        </authorList>
    </citation>
    <scope>NUCLEOTIDE SEQUENCE</scope>
    <source>
        <strain evidence="1">AVDCRST_MAG90</strain>
    </source>
</reference>
<feature type="non-terminal residue" evidence="1">
    <location>
        <position position="1"/>
    </location>
</feature>
<name>A0A6J4M328_9HYPH</name>
<dbReference type="EMBL" id="CADCUC010000450">
    <property type="protein sequence ID" value="CAA9347467.1"/>
    <property type="molecule type" value="Genomic_DNA"/>
</dbReference>
<proteinExistence type="predicted"/>